<comment type="caution">
    <text evidence="1">The sequence shown here is derived from an EMBL/GenBank/DDBJ whole genome shotgun (WGS) entry which is preliminary data.</text>
</comment>
<reference evidence="1 2" key="1">
    <citation type="submission" date="2019-06" db="EMBL/GenBank/DDBJ databases">
        <title>Genome sequence of Janthinobacterium lividum UCD_MED1.</title>
        <authorList>
            <person name="De Leon M.E."/>
            <person name="Jospin G."/>
        </authorList>
    </citation>
    <scope>NUCLEOTIDE SEQUENCE [LARGE SCALE GENOMIC DNA]</scope>
    <source>
        <strain evidence="1 2">UCD_MED1</strain>
    </source>
</reference>
<dbReference type="AlphaFoldDB" id="A0A5C4NU83"/>
<organism evidence="1 2">
    <name type="scientific">Janthinobacterium lividum</name>
    <dbReference type="NCBI Taxonomy" id="29581"/>
    <lineage>
        <taxon>Bacteria</taxon>
        <taxon>Pseudomonadati</taxon>
        <taxon>Pseudomonadota</taxon>
        <taxon>Betaproteobacteria</taxon>
        <taxon>Burkholderiales</taxon>
        <taxon>Oxalobacteraceae</taxon>
        <taxon>Janthinobacterium</taxon>
    </lineage>
</organism>
<name>A0A5C4NU83_9BURK</name>
<dbReference type="Proteomes" id="UP000305681">
    <property type="component" value="Unassembled WGS sequence"/>
</dbReference>
<sequence length="427" mass="46981">MSTHTSVEALHVLKLLTRRQREQALAHPDLPQLAIGTPLPDTLMWLYQRQIVTSEDVTSLLSSVARHFSGDELALRLSILQQLVEALNRVSLDHLRDETLITQELYQRALAHLPGDVLLPTPGEALNWMLHVGLLPRAEFKSMSQRIGSGGSDEAKRMVQHAQARQDEHKKAVRGVILDGLFPGSRLIWVIVAPLALAGMVWYVFSGNSVPECDAADTITTVTRMLNKAAPEGTGKASLHDVKEAGYASSHNIRGCLATIMLDGEKMDYAYTVARDDSGSKRRISYAGAQPLLVQARFGAIEDGDFAQQAQPLGREALEKAFRDGMEGARIMPRPRQAFSLTQSMERTREIAEIEPLAPCKEISPGVYSCRLLIERNDAVLSMLNGGSAVMQEGDFTFQRSSEESAGKGWSVTPQFAGELRRATVKE</sequence>
<accession>A0A5C4NU83</accession>
<dbReference type="RefSeq" id="WP_139091131.1">
    <property type="nucleotide sequence ID" value="NZ_VDGE01000005.1"/>
</dbReference>
<gene>
    <name evidence="1" type="ORF">FHI69_15060</name>
</gene>
<evidence type="ECO:0000313" key="1">
    <source>
        <dbReference type="EMBL" id="TNC76257.1"/>
    </source>
</evidence>
<evidence type="ECO:0000313" key="2">
    <source>
        <dbReference type="Proteomes" id="UP000305681"/>
    </source>
</evidence>
<dbReference type="EMBL" id="VDGE01000005">
    <property type="protein sequence ID" value="TNC76257.1"/>
    <property type="molecule type" value="Genomic_DNA"/>
</dbReference>
<proteinExistence type="predicted"/>
<protein>
    <submittedName>
        <fullName evidence="1">Uncharacterized protein</fullName>
    </submittedName>
</protein>